<dbReference type="InterPro" id="IPR036322">
    <property type="entry name" value="WD40_repeat_dom_sf"/>
</dbReference>
<evidence type="ECO:0000256" key="4">
    <source>
        <dbReference type="ARBA" id="ARBA00022801"/>
    </source>
</evidence>
<dbReference type="PANTHER" id="PTHR46042">
    <property type="entry name" value="DIPHTHINE METHYLTRANSFERASE"/>
    <property type="match status" value="1"/>
</dbReference>
<comment type="pathway">
    <text evidence="1">Protein modification; peptidyl-diphthamide biosynthesis.</text>
</comment>
<organism evidence="8 9">
    <name type="scientific">Babesia duncani</name>
    <dbReference type="NCBI Taxonomy" id="323732"/>
    <lineage>
        <taxon>Eukaryota</taxon>
        <taxon>Sar</taxon>
        <taxon>Alveolata</taxon>
        <taxon>Apicomplexa</taxon>
        <taxon>Aconoidasida</taxon>
        <taxon>Piroplasmida</taxon>
        <taxon>Babesiidae</taxon>
        <taxon>Babesia</taxon>
    </lineage>
</organism>
<evidence type="ECO:0000256" key="3">
    <source>
        <dbReference type="ARBA" id="ARBA00022737"/>
    </source>
</evidence>
<comment type="caution">
    <text evidence="8">The sequence shown here is derived from an EMBL/GenBank/DDBJ whole genome shotgun (WGS) entry which is preliminary data.</text>
</comment>
<keyword evidence="3" id="KW-0677">Repeat</keyword>
<dbReference type="GO" id="GO:0005737">
    <property type="term" value="C:cytoplasm"/>
    <property type="evidence" value="ECO:0007669"/>
    <property type="project" value="TreeGrafter"/>
</dbReference>
<evidence type="ECO:0000256" key="1">
    <source>
        <dbReference type="ARBA" id="ARBA00005156"/>
    </source>
</evidence>
<evidence type="ECO:0000256" key="2">
    <source>
        <dbReference type="ARBA" id="ARBA00022574"/>
    </source>
</evidence>
<dbReference type="InterPro" id="IPR052415">
    <property type="entry name" value="Diphthine_MTase"/>
</dbReference>
<comment type="similarity">
    <text evidence="5">Belongs to the DPH7 family.</text>
</comment>
<gene>
    <name evidence="8" type="ORF">BdWA1_003070</name>
</gene>
<evidence type="ECO:0000256" key="5">
    <source>
        <dbReference type="ARBA" id="ARBA00038092"/>
    </source>
</evidence>
<dbReference type="InterPro" id="IPR015943">
    <property type="entry name" value="WD40/YVTN_repeat-like_dom_sf"/>
</dbReference>
<protein>
    <recommendedName>
        <fullName evidence="6">methylated diphthine methylhydrolase</fullName>
        <ecNumber evidence="6">3.1.1.97</ecNumber>
    </recommendedName>
</protein>
<dbReference type="Pfam" id="PF00400">
    <property type="entry name" value="WD40"/>
    <property type="match status" value="2"/>
</dbReference>
<dbReference type="RefSeq" id="XP_067802237.1">
    <property type="nucleotide sequence ID" value="XM_067948086.1"/>
</dbReference>
<dbReference type="GO" id="GO:0061685">
    <property type="term" value="F:diphthine methylesterase activity"/>
    <property type="evidence" value="ECO:0007669"/>
    <property type="project" value="UniProtKB-EC"/>
</dbReference>
<evidence type="ECO:0000256" key="7">
    <source>
        <dbReference type="ARBA" id="ARBA00047551"/>
    </source>
</evidence>
<evidence type="ECO:0000313" key="9">
    <source>
        <dbReference type="Proteomes" id="UP001214638"/>
    </source>
</evidence>
<proteinExistence type="inferred from homology"/>
<name>A0AAD9PIL8_9APIC</name>
<dbReference type="GO" id="GO:0017183">
    <property type="term" value="P:protein histidyl modification to diphthamide"/>
    <property type="evidence" value="ECO:0007669"/>
    <property type="project" value="TreeGrafter"/>
</dbReference>
<keyword evidence="4" id="KW-0378">Hydrolase</keyword>
<comment type="catalytic activity">
    <reaction evidence="7">
        <text>diphthine methyl ester-[translation elongation factor 2] + H2O = diphthine-[translation elongation factor 2] + methanol + H(+)</text>
        <dbReference type="Rhea" id="RHEA:42656"/>
        <dbReference type="Rhea" id="RHEA-COMP:10172"/>
        <dbReference type="Rhea" id="RHEA-COMP:10173"/>
        <dbReference type="ChEBI" id="CHEBI:15377"/>
        <dbReference type="ChEBI" id="CHEBI:15378"/>
        <dbReference type="ChEBI" id="CHEBI:17790"/>
        <dbReference type="ChEBI" id="CHEBI:79005"/>
        <dbReference type="ChEBI" id="CHEBI:82696"/>
        <dbReference type="EC" id="3.1.1.97"/>
    </reaction>
</comment>
<dbReference type="SUPFAM" id="SSF50978">
    <property type="entry name" value="WD40 repeat-like"/>
    <property type="match status" value="1"/>
</dbReference>
<dbReference type="AlphaFoldDB" id="A0AAD9PIL8"/>
<sequence>MPKEPQIILTGSDDSTIKLFDLRCDVGTPISEIKWFDWLICNIWSSHSAGVTTIQFFPGSSNEFVTGGFDENLFVFDYRQVTKPIISQKMPGAVWYIDFIKDGKDHSQQMLVAGSHDGCYLSTFNTSIDIIKQSSFQDALIYGVAHIDSKDNRLYLASNFYKKEIIFLS</sequence>
<dbReference type="InterPro" id="IPR001680">
    <property type="entry name" value="WD40_rpt"/>
</dbReference>
<dbReference type="KEGG" id="bdw:94337367"/>
<evidence type="ECO:0000313" key="8">
    <source>
        <dbReference type="EMBL" id="KAK2195394.1"/>
    </source>
</evidence>
<dbReference type="SMART" id="SM00320">
    <property type="entry name" value="WD40"/>
    <property type="match status" value="2"/>
</dbReference>
<evidence type="ECO:0000256" key="6">
    <source>
        <dbReference type="ARBA" id="ARBA00039131"/>
    </source>
</evidence>
<dbReference type="Gene3D" id="2.130.10.10">
    <property type="entry name" value="YVTN repeat-like/Quinoprotein amine dehydrogenase"/>
    <property type="match status" value="1"/>
</dbReference>
<keyword evidence="2" id="KW-0853">WD repeat</keyword>
<dbReference type="EC" id="3.1.1.97" evidence="6"/>
<reference evidence="8" key="1">
    <citation type="journal article" date="2023" name="Nat. Microbiol.">
        <title>Babesia duncani multi-omics identifies virulence factors and drug targets.</title>
        <authorList>
            <person name="Singh P."/>
            <person name="Lonardi S."/>
            <person name="Liang Q."/>
            <person name="Vydyam P."/>
            <person name="Khabirova E."/>
            <person name="Fang T."/>
            <person name="Gihaz S."/>
            <person name="Thekkiniath J."/>
            <person name="Munshi M."/>
            <person name="Abel S."/>
            <person name="Ciampossin L."/>
            <person name="Batugedara G."/>
            <person name="Gupta M."/>
            <person name="Lu X.M."/>
            <person name="Lenz T."/>
            <person name="Chakravarty S."/>
            <person name="Cornillot E."/>
            <person name="Hu Y."/>
            <person name="Ma W."/>
            <person name="Gonzalez L.M."/>
            <person name="Sanchez S."/>
            <person name="Estrada K."/>
            <person name="Sanchez-Flores A."/>
            <person name="Montero E."/>
            <person name="Harb O.S."/>
            <person name="Le Roch K.G."/>
            <person name="Mamoun C.B."/>
        </authorList>
    </citation>
    <scope>NUCLEOTIDE SEQUENCE</scope>
    <source>
        <strain evidence="8">WA1</strain>
    </source>
</reference>
<dbReference type="Proteomes" id="UP001214638">
    <property type="component" value="Unassembled WGS sequence"/>
</dbReference>
<dbReference type="EMBL" id="JALLKP010000004">
    <property type="protein sequence ID" value="KAK2195394.1"/>
    <property type="molecule type" value="Genomic_DNA"/>
</dbReference>
<dbReference type="PANTHER" id="PTHR46042:SF1">
    <property type="entry name" value="DIPHTHINE METHYLTRANSFERASE"/>
    <property type="match status" value="1"/>
</dbReference>
<keyword evidence="9" id="KW-1185">Reference proteome</keyword>
<dbReference type="GeneID" id="94337367"/>
<accession>A0AAD9PIL8</accession>